<organism evidence="1 2">
    <name type="scientific">Thalassiosira oceanica</name>
    <name type="common">Marine diatom</name>
    <dbReference type="NCBI Taxonomy" id="159749"/>
    <lineage>
        <taxon>Eukaryota</taxon>
        <taxon>Sar</taxon>
        <taxon>Stramenopiles</taxon>
        <taxon>Ochrophyta</taxon>
        <taxon>Bacillariophyta</taxon>
        <taxon>Coscinodiscophyceae</taxon>
        <taxon>Thalassiosirophycidae</taxon>
        <taxon>Thalassiosirales</taxon>
        <taxon>Thalassiosiraceae</taxon>
        <taxon>Thalassiosira</taxon>
    </lineage>
</organism>
<evidence type="ECO:0000313" key="2">
    <source>
        <dbReference type="Proteomes" id="UP000266841"/>
    </source>
</evidence>
<dbReference type="Proteomes" id="UP000266841">
    <property type="component" value="Unassembled WGS sequence"/>
</dbReference>
<dbReference type="EMBL" id="AGNL01042835">
    <property type="protein sequence ID" value="EJK50850.1"/>
    <property type="molecule type" value="Genomic_DNA"/>
</dbReference>
<accession>K0RCB4</accession>
<gene>
    <name evidence="1" type="ORF">THAOC_30044</name>
</gene>
<sequence length="151" mass="16853">MDELADTPANRVVSVAPSAPAVTSLPVWLQDKSKVSMLNDDDFAATWPRLTCDNIILPSWNVGLYTRLGLKPSSPPYDPSGKLVVSANHVSAKDLKSSCPKSLREALDENSVDRDIWLASYHEEKNSLLDNKTFVRLSLQQYRELRLKKNA</sequence>
<dbReference type="AlphaFoldDB" id="K0RCB4"/>
<evidence type="ECO:0000313" key="1">
    <source>
        <dbReference type="EMBL" id="EJK50850.1"/>
    </source>
</evidence>
<name>K0RCB4_THAOC</name>
<proteinExistence type="predicted"/>
<protein>
    <submittedName>
        <fullName evidence="1">Uncharacterized protein</fullName>
    </submittedName>
</protein>
<comment type="caution">
    <text evidence="1">The sequence shown here is derived from an EMBL/GenBank/DDBJ whole genome shotgun (WGS) entry which is preliminary data.</text>
</comment>
<feature type="non-terminal residue" evidence="1">
    <location>
        <position position="151"/>
    </location>
</feature>
<keyword evidence="2" id="KW-1185">Reference proteome</keyword>
<reference evidence="1 2" key="1">
    <citation type="journal article" date="2012" name="Genome Biol.">
        <title>Genome and low-iron response of an oceanic diatom adapted to chronic iron limitation.</title>
        <authorList>
            <person name="Lommer M."/>
            <person name="Specht M."/>
            <person name="Roy A.S."/>
            <person name="Kraemer L."/>
            <person name="Andreson R."/>
            <person name="Gutowska M.A."/>
            <person name="Wolf J."/>
            <person name="Bergner S.V."/>
            <person name="Schilhabel M.B."/>
            <person name="Klostermeier U.C."/>
            <person name="Beiko R.G."/>
            <person name="Rosenstiel P."/>
            <person name="Hippler M."/>
            <person name="Laroche J."/>
        </authorList>
    </citation>
    <scope>NUCLEOTIDE SEQUENCE [LARGE SCALE GENOMIC DNA]</scope>
    <source>
        <strain evidence="1 2">CCMP1005</strain>
    </source>
</reference>